<dbReference type="Gene3D" id="1.10.540.10">
    <property type="entry name" value="Acyl-CoA dehydrogenase/oxidase, N-terminal domain"/>
    <property type="match status" value="1"/>
</dbReference>
<protein>
    <submittedName>
        <fullName evidence="7">Acyl-CoA dehydrogenase</fullName>
    </submittedName>
</protein>
<dbReference type="InterPro" id="IPR009100">
    <property type="entry name" value="AcylCoA_DH/oxidase_NM_dom_sf"/>
</dbReference>
<comment type="caution">
    <text evidence="7">The sequence shown here is derived from an EMBL/GenBank/DDBJ whole genome shotgun (WGS) entry which is preliminary data.</text>
</comment>
<dbReference type="InterPro" id="IPR006091">
    <property type="entry name" value="Acyl-CoA_Oxase/DH_mid-dom"/>
</dbReference>
<dbReference type="InterPro" id="IPR037069">
    <property type="entry name" value="AcylCoA_DH/ox_N_sf"/>
</dbReference>
<dbReference type="AlphaFoldDB" id="A0A3S2VF69"/>
<accession>A0A3S2VF69</accession>
<organism evidence="7 8">
    <name type="scientific">Streptomyces antnestii</name>
    <dbReference type="NCBI Taxonomy" id="2494256"/>
    <lineage>
        <taxon>Bacteria</taxon>
        <taxon>Bacillati</taxon>
        <taxon>Actinomycetota</taxon>
        <taxon>Actinomycetes</taxon>
        <taxon>Kitasatosporales</taxon>
        <taxon>Streptomycetaceae</taxon>
        <taxon>Streptomyces</taxon>
    </lineage>
</organism>
<proteinExistence type="predicted"/>
<name>A0A3S2VF69_9ACTN</name>
<dbReference type="InterPro" id="IPR013786">
    <property type="entry name" value="AcylCoA_DH/ox_N"/>
</dbReference>
<dbReference type="PANTHER" id="PTHR43292">
    <property type="entry name" value="ACYL-COA DEHYDROGENASE"/>
    <property type="match status" value="1"/>
</dbReference>
<keyword evidence="8" id="KW-1185">Reference proteome</keyword>
<evidence type="ECO:0000256" key="4">
    <source>
        <dbReference type="ARBA" id="ARBA00023002"/>
    </source>
</evidence>
<feature type="domain" description="Acyl-CoA dehydrogenase/oxidase N-terminal" evidence="6">
    <location>
        <begin position="2"/>
        <end position="111"/>
    </location>
</feature>
<evidence type="ECO:0000259" key="6">
    <source>
        <dbReference type="Pfam" id="PF02771"/>
    </source>
</evidence>
<dbReference type="InterPro" id="IPR046373">
    <property type="entry name" value="Acyl-CoA_Oxase/DH_mid-dom_sf"/>
</dbReference>
<dbReference type="InterPro" id="IPR006089">
    <property type="entry name" value="Acyl-CoA_DH_CS"/>
</dbReference>
<comment type="cofactor">
    <cofactor evidence="1">
        <name>FAD</name>
        <dbReference type="ChEBI" id="CHEBI:57692"/>
    </cofactor>
</comment>
<reference evidence="7 8" key="1">
    <citation type="submission" date="2019-01" db="EMBL/GenBank/DDBJ databases">
        <title>Genome sequences of Streptomyces and Rhizobium isolates collected from root and soil.</title>
        <authorList>
            <person name="Chhettri S."/>
            <person name="Sevigny J.L."/>
            <person name="Sen A."/>
            <person name="Ennis N."/>
            <person name="Tisa L."/>
        </authorList>
    </citation>
    <scope>NUCLEOTIDE SEQUENCE [LARGE SCALE GENOMIC DNA]</scope>
    <source>
        <strain evidence="7 8">San01</strain>
    </source>
</reference>
<keyword evidence="2" id="KW-0285">Flavoprotein</keyword>
<dbReference type="Proteomes" id="UP000283128">
    <property type="component" value="Unassembled WGS sequence"/>
</dbReference>
<dbReference type="PANTHER" id="PTHR43292:SF4">
    <property type="entry name" value="ACYL-COA DEHYDROGENASE FADE34"/>
    <property type="match status" value="1"/>
</dbReference>
<dbReference type="OrthoDB" id="9770681at2"/>
<evidence type="ECO:0000313" key="7">
    <source>
        <dbReference type="EMBL" id="RVU23249.1"/>
    </source>
</evidence>
<keyword evidence="3" id="KW-0274">FAD</keyword>
<dbReference type="PROSITE" id="PS00072">
    <property type="entry name" value="ACYL_COA_DH_1"/>
    <property type="match status" value="1"/>
</dbReference>
<dbReference type="EMBL" id="RZYA01000008">
    <property type="protein sequence ID" value="RVU23249.1"/>
    <property type="molecule type" value="Genomic_DNA"/>
</dbReference>
<sequence>MTDTSEDLRRRVRELVAEWDFTPRCDSWASGYDTDFSQELGRRGLLAVTWPKEFGGAEGTNVDRFAVSEELLRAGAPVAAHWVGERQIGPSLLRHGTRELQEEFCPELARAKYRFALGMSEPDAGSDLAAARTRAVRDREGWRVTGRKIWTSGAHRATHLYLLARTSSEEDKHAGLTEFIVSTDSPGITVSPILDLRGEHHFNEVVLEDVHVPGHWVIGEVGAGWQQVVGQLSFERGGPERFLSTYPLLTAVIRAGLADHTGLRELRALAGRLQILRRWALENARAMDAGHTPVTQAAMSKYLGNKFEMDVIEWARPLMPRADRNIHALYDQAVATSPASGIRGGAAQVMLSVIAKGHK</sequence>
<dbReference type="RefSeq" id="WP_127829532.1">
    <property type="nucleotide sequence ID" value="NZ_RZYA01000008.1"/>
</dbReference>
<dbReference type="InterPro" id="IPR052161">
    <property type="entry name" value="Mycobact_Acyl-CoA_DH"/>
</dbReference>
<dbReference type="GO" id="GO:0005886">
    <property type="term" value="C:plasma membrane"/>
    <property type="evidence" value="ECO:0007669"/>
    <property type="project" value="TreeGrafter"/>
</dbReference>
<dbReference type="FunFam" id="2.40.110.10:FF:000011">
    <property type="entry name" value="Acyl-CoA dehydrogenase FadE34"/>
    <property type="match status" value="1"/>
</dbReference>
<evidence type="ECO:0000256" key="3">
    <source>
        <dbReference type="ARBA" id="ARBA00022827"/>
    </source>
</evidence>
<evidence type="ECO:0000256" key="2">
    <source>
        <dbReference type="ARBA" id="ARBA00022630"/>
    </source>
</evidence>
<evidence type="ECO:0000256" key="1">
    <source>
        <dbReference type="ARBA" id="ARBA00001974"/>
    </source>
</evidence>
<dbReference type="Pfam" id="PF02770">
    <property type="entry name" value="Acyl-CoA_dh_M"/>
    <property type="match status" value="1"/>
</dbReference>
<dbReference type="Pfam" id="PF02771">
    <property type="entry name" value="Acyl-CoA_dh_N"/>
    <property type="match status" value="1"/>
</dbReference>
<gene>
    <name evidence="7" type="ORF">EOT10_19790</name>
</gene>
<dbReference type="Gene3D" id="2.40.110.10">
    <property type="entry name" value="Butyryl-CoA Dehydrogenase, subunit A, domain 2"/>
    <property type="match status" value="1"/>
</dbReference>
<feature type="domain" description="Acyl-CoA oxidase/dehydrogenase middle" evidence="5">
    <location>
        <begin position="116"/>
        <end position="210"/>
    </location>
</feature>
<evidence type="ECO:0000259" key="5">
    <source>
        <dbReference type="Pfam" id="PF02770"/>
    </source>
</evidence>
<keyword evidence="4" id="KW-0560">Oxidoreductase</keyword>
<evidence type="ECO:0000313" key="8">
    <source>
        <dbReference type="Proteomes" id="UP000283128"/>
    </source>
</evidence>
<dbReference type="GO" id="GO:0003995">
    <property type="term" value="F:acyl-CoA dehydrogenase activity"/>
    <property type="evidence" value="ECO:0007669"/>
    <property type="project" value="InterPro"/>
</dbReference>
<dbReference type="GO" id="GO:0050660">
    <property type="term" value="F:flavin adenine dinucleotide binding"/>
    <property type="evidence" value="ECO:0007669"/>
    <property type="project" value="InterPro"/>
</dbReference>
<dbReference type="SUPFAM" id="SSF56645">
    <property type="entry name" value="Acyl-CoA dehydrogenase NM domain-like"/>
    <property type="match status" value="1"/>
</dbReference>